<comment type="similarity">
    <text evidence="1">Belongs to the V-ATPase H subunit family.</text>
</comment>
<keyword evidence="2" id="KW-0813">Transport</keyword>
<protein>
    <submittedName>
        <fullName evidence="6">ARM repeat-containing protein</fullName>
    </submittedName>
</protein>
<dbReference type="InterPro" id="IPR004908">
    <property type="entry name" value="ATPase_V1-cplx_hsu"/>
</dbReference>
<proteinExistence type="inferred from homology"/>
<keyword evidence="3" id="KW-0375">Hydrogen ion transport</keyword>
<dbReference type="PANTHER" id="PTHR10698">
    <property type="entry name" value="V-TYPE PROTON ATPASE SUBUNIT H"/>
    <property type="match status" value="1"/>
</dbReference>
<dbReference type="InterPro" id="IPR011987">
    <property type="entry name" value="ATPase_V1-cplx_hsu_C"/>
</dbReference>
<reference evidence="6 7" key="1">
    <citation type="journal article" date="2018" name="Nat. Ecol. Evol.">
        <title>Pezizomycetes genomes reveal the molecular basis of ectomycorrhizal truffle lifestyle.</title>
        <authorList>
            <person name="Murat C."/>
            <person name="Payen T."/>
            <person name="Noel B."/>
            <person name="Kuo A."/>
            <person name="Morin E."/>
            <person name="Chen J."/>
            <person name="Kohler A."/>
            <person name="Krizsan K."/>
            <person name="Balestrini R."/>
            <person name="Da Silva C."/>
            <person name="Montanini B."/>
            <person name="Hainaut M."/>
            <person name="Levati E."/>
            <person name="Barry K.W."/>
            <person name="Belfiori B."/>
            <person name="Cichocki N."/>
            <person name="Clum A."/>
            <person name="Dockter R.B."/>
            <person name="Fauchery L."/>
            <person name="Guy J."/>
            <person name="Iotti M."/>
            <person name="Le Tacon F."/>
            <person name="Lindquist E.A."/>
            <person name="Lipzen A."/>
            <person name="Malagnac F."/>
            <person name="Mello A."/>
            <person name="Molinier V."/>
            <person name="Miyauchi S."/>
            <person name="Poulain J."/>
            <person name="Riccioni C."/>
            <person name="Rubini A."/>
            <person name="Sitrit Y."/>
            <person name="Splivallo R."/>
            <person name="Traeger S."/>
            <person name="Wang M."/>
            <person name="Zifcakova L."/>
            <person name="Wipf D."/>
            <person name="Zambonelli A."/>
            <person name="Paolocci F."/>
            <person name="Nowrousian M."/>
            <person name="Ottonello S."/>
            <person name="Baldrian P."/>
            <person name="Spatafora J.W."/>
            <person name="Henrissat B."/>
            <person name="Nagy L.G."/>
            <person name="Aury J.M."/>
            <person name="Wincker P."/>
            <person name="Grigoriev I.V."/>
            <person name="Bonfante P."/>
            <person name="Martin F.M."/>
        </authorList>
    </citation>
    <scope>NUCLEOTIDE SEQUENCE [LARGE SCALE GENOMIC DNA]</scope>
    <source>
        <strain evidence="6 7">RN42</strain>
    </source>
</reference>
<dbReference type="GO" id="GO:0000221">
    <property type="term" value="C:vacuolar proton-transporting V-type ATPase, V1 domain"/>
    <property type="evidence" value="ECO:0007669"/>
    <property type="project" value="InterPro"/>
</dbReference>
<name>A0A3N4IEU2_ASCIM</name>
<dbReference type="EMBL" id="ML119669">
    <property type="protein sequence ID" value="RPA82731.1"/>
    <property type="molecule type" value="Genomic_DNA"/>
</dbReference>
<evidence type="ECO:0000313" key="6">
    <source>
        <dbReference type="EMBL" id="RPA82731.1"/>
    </source>
</evidence>
<evidence type="ECO:0000256" key="2">
    <source>
        <dbReference type="ARBA" id="ARBA00022448"/>
    </source>
</evidence>
<dbReference type="SUPFAM" id="SSF48371">
    <property type="entry name" value="ARM repeat"/>
    <property type="match status" value="1"/>
</dbReference>
<sequence>MSHNDGVQQYVDGIYTNIRTRTVAWKALARSGAINDADSTKLDELSKDVSPETQETSRMKLFEKDTDAYVKLLFGEDGETGVLKKVAENAVVVSVLLILSDALSSEKFRVTVFKSVDDPFKVLIHLLDKGDESVKFIASRDLGNLIAHALTKTYGEDKVSEEKQLLAKRALAPLYTYLSDGIKNGDNNVQDLCMQGYVNLVRNKGARRVFWANSEDELDESEQDQSIPLVGRSRLATPLINILRKATPKDAQQKPITSNVDPNEIQQGDVSLQLLYHTLLVIWSLSFEEQVTSTIQSDYQIIWTLLLLMKSAIKEKIARLSIGILANLLHISSATNLPALSIVHPLPMLTGLQERYTTDPDIVEDLDFIVTSLEQYLANQTTLDNYKLEVEQGKLSWSAMHRNENFWKKHANDIFDYDRGSLIDKLVDVIEEGWKATERGEALPKDRLVPIHVAVHDCAALLNECPERRKVLEEKGVKKRCLGLMGSVDPELRFEALQVVNLFLKNAFAPRY</sequence>
<evidence type="ECO:0000313" key="7">
    <source>
        <dbReference type="Proteomes" id="UP000275078"/>
    </source>
</evidence>
<dbReference type="Pfam" id="PF11698">
    <property type="entry name" value="V-ATPase_H_C"/>
    <property type="match status" value="1"/>
</dbReference>
<dbReference type="InterPro" id="IPR016024">
    <property type="entry name" value="ARM-type_fold"/>
</dbReference>
<dbReference type="Proteomes" id="UP000275078">
    <property type="component" value="Unassembled WGS sequence"/>
</dbReference>
<organism evidence="6 7">
    <name type="scientific">Ascobolus immersus RN42</name>
    <dbReference type="NCBI Taxonomy" id="1160509"/>
    <lineage>
        <taxon>Eukaryota</taxon>
        <taxon>Fungi</taxon>
        <taxon>Dikarya</taxon>
        <taxon>Ascomycota</taxon>
        <taxon>Pezizomycotina</taxon>
        <taxon>Pezizomycetes</taxon>
        <taxon>Pezizales</taxon>
        <taxon>Ascobolaceae</taxon>
        <taxon>Ascobolus</taxon>
    </lineage>
</organism>
<feature type="domain" description="ATPase V1 complex subunit H C-terminal" evidence="5">
    <location>
        <begin position="380"/>
        <end position="508"/>
    </location>
</feature>
<dbReference type="STRING" id="1160509.A0A3N4IEU2"/>
<dbReference type="OrthoDB" id="10263554at2759"/>
<keyword evidence="4" id="KW-0406">Ion transport</keyword>
<dbReference type="AlphaFoldDB" id="A0A3N4IEU2"/>
<dbReference type="PANTHER" id="PTHR10698:SF0">
    <property type="entry name" value="V-TYPE PROTON ATPASE SUBUNIT H"/>
    <property type="match status" value="1"/>
</dbReference>
<evidence type="ECO:0000259" key="5">
    <source>
        <dbReference type="Pfam" id="PF11698"/>
    </source>
</evidence>
<accession>A0A3N4IEU2</accession>
<dbReference type="Pfam" id="PF03224">
    <property type="entry name" value="V-ATPase_H_N"/>
    <property type="match status" value="1"/>
</dbReference>
<dbReference type="InterPro" id="IPR038497">
    <property type="entry name" value="ATPase_V1-cplx_hsu_C_sf"/>
</dbReference>
<dbReference type="InterPro" id="IPR011989">
    <property type="entry name" value="ARM-like"/>
</dbReference>
<evidence type="ECO:0000256" key="1">
    <source>
        <dbReference type="ARBA" id="ARBA00008613"/>
    </source>
</evidence>
<gene>
    <name evidence="6" type="ORF">BJ508DRAFT_305331</name>
</gene>
<evidence type="ECO:0000256" key="4">
    <source>
        <dbReference type="ARBA" id="ARBA00023065"/>
    </source>
</evidence>
<keyword evidence="7" id="KW-1185">Reference proteome</keyword>
<dbReference type="GO" id="GO:0046961">
    <property type="term" value="F:proton-transporting ATPase activity, rotational mechanism"/>
    <property type="evidence" value="ECO:0007669"/>
    <property type="project" value="InterPro"/>
</dbReference>
<dbReference type="Gene3D" id="1.25.10.10">
    <property type="entry name" value="Leucine-rich Repeat Variant"/>
    <property type="match status" value="1"/>
</dbReference>
<dbReference type="GO" id="GO:0000329">
    <property type="term" value="C:fungal-type vacuole membrane"/>
    <property type="evidence" value="ECO:0007669"/>
    <property type="project" value="TreeGrafter"/>
</dbReference>
<evidence type="ECO:0000256" key="3">
    <source>
        <dbReference type="ARBA" id="ARBA00022781"/>
    </source>
</evidence>
<dbReference type="Gene3D" id="1.25.40.150">
    <property type="entry name" value="V-type ATPase, subunit H, C-terminal domain"/>
    <property type="match status" value="1"/>
</dbReference>